<gene>
    <name evidence="6" type="ORF">OLEA9_A072099</name>
</gene>
<keyword evidence="1" id="KW-0479">Metal-binding</keyword>
<dbReference type="SMART" id="SM00184">
    <property type="entry name" value="RING"/>
    <property type="match status" value="1"/>
</dbReference>
<evidence type="ECO:0000313" key="6">
    <source>
        <dbReference type="EMBL" id="CAA2977444.1"/>
    </source>
</evidence>
<dbReference type="InterPro" id="IPR001841">
    <property type="entry name" value="Znf_RING"/>
</dbReference>
<comment type="caution">
    <text evidence="6">The sequence shown here is derived from an EMBL/GenBank/DDBJ whole genome shotgun (WGS) entry which is preliminary data.</text>
</comment>
<evidence type="ECO:0000256" key="4">
    <source>
        <dbReference type="PROSITE-ProRule" id="PRU00175"/>
    </source>
</evidence>
<dbReference type="Pfam" id="PF13639">
    <property type="entry name" value="zf-RING_2"/>
    <property type="match status" value="1"/>
</dbReference>
<reference evidence="6 7" key="1">
    <citation type="submission" date="2019-12" db="EMBL/GenBank/DDBJ databases">
        <authorList>
            <person name="Alioto T."/>
            <person name="Alioto T."/>
            <person name="Gomez Garrido J."/>
        </authorList>
    </citation>
    <scope>NUCLEOTIDE SEQUENCE [LARGE SCALE GENOMIC DNA]</scope>
</reference>
<keyword evidence="2 4" id="KW-0863">Zinc-finger</keyword>
<keyword evidence="7" id="KW-1185">Reference proteome</keyword>
<evidence type="ECO:0000313" key="7">
    <source>
        <dbReference type="Proteomes" id="UP000594638"/>
    </source>
</evidence>
<accession>A0A8S0RDH9</accession>
<dbReference type="GO" id="GO:0016874">
    <property type="term" value="F:ligase activity"/>
    <property type="evidence" value="ECO:0007669"/>
    <property type="project" value="UniProtKB-KW"/>
</dbReference>
<keyword evidence="3" id="KW-0862">Zinc</keyword>
<evidence type="ECO:0000256" key="3">
    <source>
        <dbReference type="ARBA" id="ARBA00022833"/>
    </source>
</evidence>
<dbReference type="GO" id="GO:0008270">
    <property type="term" value="F:zinc ion binding"/>
    <property type="evidence" value="ECO:0007669"/>
    <property type="project" value="UniProtKB-KW"/>
</dbReference>
<keyword evidence="6" id="KW-0436">Ligase</keyword>
<proteinExistence type="predicted"/>
<dbReference type="SUPFAM" id="SSF57850">
    <property type="entry name" value="RING/U-box"/>
    <property type="match status" value="1"/>
</dbReference>
<name>A0A8S0RDH9_OLEEU</name>
<dbReference type="AlphaFoldDB" id="A0A8S0RDH9"/>
<evidence type="ECO:0000259" key="5">
    <source>
        <dbReference type="PROSITE" id="PS50089"/>
    </source>
</evidence>
<dbReference type="CDD" id="cd16448">
    <property type="entry name" value="RING-H2"/>
    <property type="match status" value="1"/>
</dbReference>
<dbReference type="EMBL" id="CACTIH010003609">
    <property type="protein sequence ID" value="CAA2977444.1"/>
    <property type="molecule type" value="Genomic_DNA"/>
</dbReference>
<dbReference type="InterPro" id="IPR013083">
    <property type="entry name" value="Znf_RING/FYVE/PHD"/>
</dbReference>
<dbReference type="PANTHER" id="PTHR45969:SF55">
    <property type="entry name" value="OS07G0686300 PROTEIN"/>
    <property type="match status" value="1"/>
</dbReference>
<dbReference type="GO" id="GO:0016567">
    <property type="term" value="P:protein ubiquitination"/>
    <property type="evidence" value="ECO:0007669"/>
    <property type="project" value="TreeGrafter"/>
</dbReference>
<dbReference type="PANTHER" id="PTHR45969">
    <property type="entry name" value="RING ZINC FINGER PROTEIN-RELATED"/>
    <property type="match status" value="1"/>
</dbReference>
<dbReference type="Gramene" id="OE9A072099T1">
    <property type="protein sequence ID" value="OE9A072099C1"/>
    <property type="gene ID" value="OE9A072099"/>
</dbReference>
<feature type="domain" description="RING-type" evidence="5">
    <location>
        <begin position="61"/>
        <end position="103"/>
    </location>
</feature>
<organism evidence="6 7">
    <name type="scientific">Olea europaea subsp. europaea</name>
    <dbReference type="NCBI Taxonomy" id="158383"/>
    <lineage>
        <taxon>Eukaryota</taxon>
        <taxon>Viridiplantae</taxon>
        <taxon>Streptophyta</taxon>
        <taxon>Embryophyta</taxon>
        <taxon>Tracheophyta</taxon>
        <taxon>Spermatophyta</taxon>
        <taxon>Magnoliopsida</taxon>
        <taxon>eudicotyledons</taxon>
        <taxon>Gunneridae</taxon>
        <taxon>Pentapetalae</taxon>
        <taxon>asterids</taxon>
        <taxon>lamiids</taxon>
        <taxon>Lamiales</taxon>
        <taxon>Oleaceae</taxon>
        <taxon>Oleeae</taxon>
        <taxon>Olea</taxon>
    </lineage>
</organism>
<evidence type="ECO:0000256" key="2">
    <source>
        <dbReference type="ARBA" id="ARBA00022771"/>
    </source>
</evidence>
<protein>
    <submittedName>
        <fullName evidence="6">E3 ubiquitin- ligase RHA2B-like</fullName>
    </submittedName>
</protein>
<dbReference type="Gene3D" id="3.30.40.10">
    <property type="entry name" value="Zinc/RING finger domain, C3HC4 (zinc finger)"/>
    <property type="match status" value="1"/>
</dbReference>
<sequence length="136" mass="15828">MLQSGILSYIVLIVTQLKWAWDYLLYQSFFQPRGIVLTEYADDLSVKRYQSNNENESTVECAVCLCRIDEGDEIRELSCNHLFHRVCLDRWLGCGQMTCPLCRSNVKPPGLAVDGHQEVILINFDAARSRDRWWLR</sequence>
<dbReference type="Proteomes" id="UP000594638">
    <property type="component" value="Unassembled WGS sequence"/>
</dbReference>
<dbReference type="PROSITE" id="PS50089">
    <property type="entry name" value="ZF_RING_2"/>
    <property type="match status" value="1"/>
</dbReference>
<dbReference type="GO" id="GO:0061630">
    <property type="term" value="F:ubiquitin protein ligase activity"/>
    <property type="evidence" value="ECO:0007669"/>
    <property type="project" value="TreeGrafter"/>
</dbReference>
<dbReference type="OrthoDB" id="9984778at2759"/>
<evidence type="ECO:0000256" key="1">
    <source>
        <dbReference type="ARBA" id="ARBA00022723"/>
    </source>
</evidence>